<evidence type="ECO:0000313" key="2">
    <source>
        <dbReference type="EMBL" id="KAK1842128.1"/>
    </source>
</evidence>
<organism evidence="2 3">
    <name type="scientific">Colletotrichum chrysophilum</name>
    <dbReference type="NCBI Taxonomy" id="1836956"/>
    <lineage>
        <taxon>Eukaryota</taxon>
        <taxon>Fungi</taxon>
        <taxon>Dikarya</taxon>
        <taxon>Ascomycota</taxon>
        <taxon>Pezizomycotina</taxon>
        <taxon>Sordariomycetes</taxon>
        <taxon>Hypocreomycetidae</taxon>
        <taxon>Glomerellales</taxon>
        <taxon>Glomerellaceae</taxon>
        <taxon>Colletotrichum</taxon>
        <taxon>Colletotrichum gloeosporioides species complex</taxon>
    </lineage>
</organism>
<dbReference type="PROSITE" id="PS51257">
    <property type="entry name" value="PROKAR_LIPOPROTEIN"/>
    <property type="match status" value="1"/>
</dbReference>
<proteinExistence type="predicted"/>
<reference evidence="2" key="1">
    <citation type="submission" date="2023-01" db="EMBL/GenBank/DDBJ databases">
        <title>Colletotrichum chrysophilum M932 genome sequence.</title>
        <authorList>
            <person name="Baroncelli R."/>
        </authorList>
    </citation>
    <scope>NUCLEOTIDE SEQUENCE</scope>
    <source>
        <strain evidence="2">M932</strain>
    </source>
</reference>
<feature type="region of interest" description="Disordered" evidence="1">
    <location>
        <begin position="1"/>
        <end position="22"/>
    </location>
</feature>
<name>A0AAD9A618_9PEZI</name>
<sequence>MTAGGGKAFGNKGRWDKKQRPPTTTLAGQAFSACSGVMELGRANFEFSVLLFYYLFKVVHWLLLE</sequence>
<dbReference type="AlphaFoldDB" id="A0AAD9A618"/>
<gene>
    <name evidence="2" type="ORF">CCHR01_15240</name>
</gene>
<keyword evidence="3" id="KW-1185">Reference proteome</keyword>
<dbReference type="EMBL" id="JAQOWY010000433">
    <property type="protein sequence ID" value="KAK1842128.1"/>
    <property type="molecule type" value="Genomic_DNA"/>
</dbReference>
<evidence type="ECO:0000313" key="3">
    <source>
        <dbReference type="Proteomes" id="UP001243330"/>
    </source>
</evidence>
<accession>A0AAD9A618</accession>
<protein>
    <submittedName>
        <fullName evidence="2">Uncharacterized protein</fullName>
    </submittedName>
</protein>
<comment type="caution">
    <text evidence="2">The sequence shown here is derived from an EMBL/GenBank/DDBJ whole genome shotgun (WGS) entry which is preliminary data.</text>
</comment>
<dbReference type="Proteomes" id="UP001243330">
    <property type="component" value="Unassembled WGS sequence"/>
</dbReference>
<evidence type="ECO:0000256" key="1">
    <source>
        <dbReference type="SAM" id="MobiDB-lite"/>
    </source>
</evidence>